<comment type="caution">
    <text evidence="2">The sequence shown here is derived from an EMBL/GenBank/DDBJ whole genome shotgun (WGS) entry which is preliminary data.</text>
</comment>
<dbReference type="PANTHER" id="PTHR43437">
    <property type="entry name" value="HYDROXYACYL-THIOESTER DEHYDRATASE TYPE 2, MITOCHONDRIAL-RELATED"/>
    <property type="match status" value="1"/>
</dbReference>
<dbReference type="EMBL" id="WKNE01000011">
    <property type="protein sequence ID" value="MRZ55954.1"/>
    <property type="molecule type" value="Genomic_DNA"/>
</dbReference>
<dbReference type="InterPro" id="IPR050965">
    <property type="entry name" value="UPF0336/Enoyl-CoA_hydratase"/>
</dbReference>
<dbReference type="SUPFAM" id="SSF54637">
    <property type="entry name" value="Thioesterase/thiol ester dehydrase-isomerase"/>
    <property type="match status" value="1"/>
</dbReference>
<dbReference type="Gene3D" id="3.10.129.10">
    <property type="entry name" value="Hotdog Thioesterase"/>
    <property type="match status" value="1"/>
</dbReference>
<accession>A0A5Q8BEZ2</accession>
<sequence length="125" mass="13923">MGGKSNFQVTKEVYTAFQQCSGDYNPLHNDEELAKRKGFPERVMYGNILNAFASALVGEHLPVKDIIIHSQDIQYKRPVFMGDKLEAEVKVDGIYESVNAVSFKFSFKNAKGLTVAKGHVQIGII</sequence>
<feature type="domain" description="MaoC-like" evidence="1">
    <location>
        <begin position="8"/>
        <end position="94"/>
    </location>
</feature>
<dbReference type="RefSeq" id="WP_122246840.1">
    <property type="nucleotide sequence ID" value="NZ_CP103185.1"/>
</dbReference>
<dbReference type="AlphaFoldDB" id="A0A5Q8BEZ2"/>
<dbReference type="Proteomes" id="UP000432516">
    <property type="component" value="Unassembled WGS sequence"/>
</dbReference>
<evidence type="ECO:0000313" key="2">
    <source>
        <dbReference type="EMBL" id="MRZ55954.1"/>
    </source>
</evidence>
<dbReference type="InterPro" id="IPR029069">
    <property type="entry name" value="HotDog_dom_sf"/>
</dbReference>
<evidence type="ECO:0000313" key="3">
    <source>
        <dbReference type="Proteomes" id="UP000432516"/>
    </source>
</evidence>
<protein>
    <recommendedName>
        <fullName evidence="1">MaoC-like domain-containing protein</fullName>
    </recommendedName>
</protein>
<dbReference type="Pfam" id="PF01575">
    <property type="entry name" value="MaoC_dehydratas"/>
    <property type="match status" value="1"/>
</dbReference>
<dbReference type="GO" id="GO:0006633">
    <property type="term" value="P:fatty acid biosynthetic process"/>
    <property type="evidence" value="ECO:0007669"/>
    <property type="project" value="TreeGrafter"/>
</dbReference>
<name>A0A5Q8BEZ2_PARDI</name>
<evidence type="ECO:0000259" key="1">
    <source>
        <dbReference type="Pfam" id="PF01575"/>
    </source>
</evidence>
<dbReference type="GO" id="GO:0019171">
    <property type="term" value="F:(3R)-hydroxyacyl-[acyl-carrier-protein] dehydratase activity"/>
    <property type="evidence" value="ECO:0007669"/>
    <property type="project" value="TreeGrafter"/>
</dbReference>
<organism evidence="2 3">
    <name type="scientific">Parabacteroides distasonis</name>
    <dbReference type="NCBI Taxonomy" id="823"/>
    <lineage>
        <taxon>Bacteria</taxon>
        <taxon>Pseudomonadati</taxon>
        <taxon>Bacteroidota</taxon>
        <taxon>Bacteroidia</taxon>
        <taxon>Bacteroidales</taxon>
        <taxon>Tannerellaceae</taxon>
        <taxon>Parabacteroides</taxon>
    </lineage>
</organism>
<proteinExistence type="predicted"/>
<dbReference type="InterPro" id="IPR002539">
    <property type="entry name" value="MaoC-like_dom"/>
</dbReference>
<dbReference type="PANTHER" id="PTHR43437:SF3">
    <property type="entry name" value="HYDROXYACYL-THIOESTER DEHYDRATASE TYPE 2, MITOCHONDRIAL"/>
    <property type="match status" value="1"/>
</dbReference>
<gene>
    <name evidence="2" type="ORF">GKD68_14625</name>
</gene>
<reference evidence="2 3" key="1">
    <citation type="journal article" date="2019" name="Nat. Med.">
        <title>A library of human gut bacterial isolates paired with longitudinal multiomics data enables mechanistic microbiome research.</title>
        <authorList>
            <person name="Poyet M."/>
            <person name="Groussin M."/>
            <person name="Gibbons S.M."/>
            <person name="Avila-Pacheco J."/>
            <person name="Jiang X."/>
            <person name="Kearney S.M."/>
            <person name="Perrotta A.R."/>
            <person name="Berdy B."/>
            <person name="Zhao S."/>
            <person name="Lieberman T.D."/>
            <person name="Swanson P.K."/>
            <person name="Smith M."/>
            <person name="Roesemann S."/>
            <person name="Alexander J.E."/>
            <person name="Rich S.A."/>
            <person name="Livny J."/>
            <person name="Vlamakis H."/>
            <person name="Clish C."/>
            <person name="Bullock K."/>
            <person name="Deik A."/>
            <person name="Scott J."/>
            <person name="Pierce K.A."/>
            <person name="Xavier R.J."/>
            <person name="Alm E.J."/>
        </authorList>
    </citation>
    <scope>NUCLEOTIDE SEQUENCE [LARGE SCALE GENOMIC DNA]</scope>
    <source>
        <strain evidence="2 3">BIOML-A2</strain>
    </source>
</reference>